<name>A0A7S3JU92_9STRA</name>
<dbReference type="AlphaFoldDB" id="A0A7S3JU92"/>
<feature type="chain" id="PRO_5031028160" description="NADP-dependent oxidoreductase domain-containing protein" evidence="1">
    <location>
        <begin position="16"/>
        <end position="406"/>
    </location>
</feature>
<evidence type="ECO:0000256" key="1">
    <source>
        <dbReference type="SAM" id="SignalP"/>
    </source>
</evidence>
<gene>
    <name evidence="3" type="ORF">ALAG00032_LOCUS5896</name>
</gene>
<dbReference type="InterPro" id="IPR036812">
    <property type="entry name" value="NAD(P)_OxRdtase_dom_sf"/>
</dbReference>
<dbReference type="PROSITE" id="PS00062">
    <property type="entry name" value="ALDOKETO_REDUCTASE_2"/>
    <property type="match status" value="1"/>
</dbReference>
<dbReference type="Pfam" id="PF00248">
    <property type="entry name" value="Aldo_ket_red"/>
    <property type="match status" value="1"/>
</dbReference>
<proteinExistence type="predicted"/>
<dbReference type="PANTHER" id="PTHR43827">
    <property type="entry name" value="2,5-DIKETO-D-GLUCONIC ACID REDUCTASE"/>
    <property type="match status" value="1"/>
</dbReference>
<dbReference type="InterPro" id="IPR018170">
    <property type="entry name" value="Aldo/ket_reductase_CS"/>
</dbReference>
<sequence>MYFIILIALIRMCDSCLKNSEEIQLANSIFMPRVGLGTAGRMNQGPINIALEEGVRLFDTARAREWYNEDALAAAINAKNNRSKYFIVSKLHPRDHGYASCLAAIQDSAQKFHGMYIDAFLLHYPSCWDGLCGSGWESRVQGTWRDSWRAMETAYRQGLVRAIGISNFNLDELRHLQDFAAIKPHLVQNWMDPFHQDSAVRAFCQQNSIVYMSYSTLGTQWRQSANPVATSPVLAQIAATFDHATVQTVTLAWALQRGVVVLPRSFKSHHIKANAHLFSSNQLTPCLSSAQLSAIDDLDATYDQSASSNAITATFTSDFPAHVYWLDDNNAQHFVASIIGFNDKSGGGEAQTTKTSITTYKGHRFLVIPQHGGGNATTLFTVNAKPGSRQNFHLRADHHDDAEEEL</sequence>
<dbReference type="InterPro" id="IPR020471">
    <property type="entry name" value="AKR"/>
</dbReference>
<feature type="signal peptide" evidence="1">
    <location>
        <begin position="1"/>
        <end position="15"/>
    </location>
</feature>
<organism evidence="3">
    <name type="scientific">Aureoumbra lagunensis</name>
    <dbReference type="NCBI Taxonomy" id="44058"/>
    <lineage>
        <taxon>Eukaryota</taxon>
        <taxon>Sar</taxon>
        <taxon>Stramenopiles</taxon>
        <taxon>Ochrophyta</taxon>
        <taxon>Pelagophyceae</taxon>
        <taxon>Pelagomonadales</taxon>
        <taxon>Aureoumbra</taxon>
    </lineage>
</organism>
<dbReference type="InterPro" id="IPR023210">
    <property type="entry name" value="NADP_OxRdtase_dom"/>
</dbReference>
<dbReference type="PRINTS" id="PR00069">
    <property type="entry name" value="ALDKETRDTASE"/>
</dbReference>
<accession>A0A7S3JU92</accession>
<dbReference type="CDD" id="cd19071">
    <property type="entry name" value="AKR_AKR1-5-like"/>
    <property type="match status" value="1"/>
</dbReference>
<dbReference type="EMBL" id="HBIJ01008340">
    <property type="protein sequence ID" value="CAE0365154.1"/>
    <property type="molecule type" value="Transcribed_RNA"/>
</dbReference>
<protein>
    <recommendedName>
        <fullName evidence="2">NADP-dependent oxidoreductase domain-containing protein</fullName>
    </recommendedName>
</protein>
<evidence type="ECO:0000313" key="3">
    <source>
        <dbReference type="EMBL" id="CAE0365154.1"/>
    </source>
</evidence>
<feature type="domain" description="NADP-dependent oxidoreductase" evidence="2">
    <location>
        <begin position="48"/>
        <end position="284"/>
    </location>
</feature>
<dbReference type="Gene3D" id="3.20.20.100">
    <property type="entry name" value="NADP-dependent oxidoreductase domain"/>
    <property type="match status" value="1"/>
</dbReference>
<evidence type="ECO:0000259" key="2">
    <source>
        <dbReference type="Pfam" id="PF00248"/>
    </source>
</evidence>
<reference evidence="3" key="1">
    <citation type="submission" date="2021-01" db="EMBL/GenBank/DDBJ databases">
        <authorList>
            <person name="Corre E."/>
            <person name="Pelletier E."/>
            <person name="Niang G."/>
            <person name="Scheremetjew M."/>
            <person name="Finn R."/>
            <person name="Kale V."/>
            <person name="Holt S."/>
            <person name="Cochrane G."/>
            <person name="Meng A."/>
            <person name="Brown T."/>
            <person name="Cohen L."/>
        </authorList>
    </citation>
    <scope>NUCLEOTIDE SEQUENCE</scope>
    <source>
        <strain evidence="3">CCMP1510</strain>
    </source>
</reference>
<dbReference type="GO" id="GO:0016491">
    <property type="term" value="F:oxidoreductase activity"/>
    <property type="evidence" value="ECO:0007669"/>
    <property type="project" value="InterPro"/>
</dbReference>
<keyword evidence="1" id="KW-0732">Signal</keyword>
<dbReference type="PANTHER" id="PTHR43827:SF8">
    <property type="entry name" value="ALDO_KETO REDUCTASE FAMILY PROTEIN"/>
    <property type="match status" value="1"/>
</dbReference>
<dbReference type="SUPFAM" id="SSF51430">
    <property type="entry name" value="NAD(P)-linked oxidoreductase"/>
    <property type="match status" value="1"/>
</dbReference>